<dbReference type="STRING" id="177199.A0A420XVU4"/>
<evidence type="ECO:0000256" key="8">
    <source>
        <dbReference type="ARBA" id="ARBA00035112"/>
    </source>
</evidence>
<name>A0A420XVU4_9PEZI</name>
<comment type="similarity">
    <text evidence="8">Belongs to the ustYa family.</text>
</comment>
<keyword evidence="10" id="KW-1185">Reference proteome</keyword>
<dbReference type="PANTHER" id="PTHR33365:SF4">
    <property type="entry name" value="CYCLOCHLOROTINE BIOSYNTHESIS PROTEIN O"/>
    <property type="match status" value="1"/>
</dbReference>
<sequence length="142" mass="16102">MAILGRITCVLLQLHHGRSMCEDPSVGFYSPAAPYVDYENVPFGKYFAADNRSPYMQKPTPEVDAMWEELYNFRLTGLSIEEASQLMEPTVHLPHDDNTYVVSLGVSHQLHCVNHLRKALYPDEYPGLWEYHPNGTTIASTS</sequence>
<evidence type="ECO:0000256" key="2">
    <source>
        <dbReference type="ARBA" id="ARBA00004685"/>
    </source>
</evidence>
<keyword evidence="6" id="KW-0472">Membrane</keyword>
<dbReference type="EMBL" id="QVQW01000162">
    <property type="protein sequence ID" value="RKU39716.1"/>
    <property type="molecule type" value="Genomic_DNA"/>
</dbReference>
<dbReference type="GO" id="GO:0016020">
    <property type="term" value="C:membrane"/>
    <property type="evidence" value="ECO:0007669"/>
    <property type="project" value="UniProtKB-SubCell"/>
</dbReference>
<evidence type="ECO:0000256" key="7">
    <source>
        <dbReference type="ARBA" id="ARBA00023180"/>
    </source>
</evidence>
<keyword evidence="4" id="KW-1133">Transmembrane helix</keyword>
<comment type="pathway">
    <text evidence="2">Mycotoxin biosynthesis.</text>
</comment>
<dbReference type="InterPro" id="IPR021765">
    <property type="entry name" value="UstYa-like"/>
</dbReference>
<keyword evidence="7" id="KW-0325">Glycoprotein</keyword>
<comment type="subcellular location">
    <subcellularLocation>
        <location evidence="1">Membrane</location>
        <topology evidence="1">Single-pass membrane protein</topology>
    </subcellularLocation>
</comment>
<evidence type="ECO:0000256" key="1">
    <source>
        <dbReference type="ARBA" id="ARBA00004167"/>
    </source>
</evidence>
<accession>A0A420XVU4</accession>
<gene>
    <name evidence="9" type="ORF">DL546_000199</name>
</gene>
<evidence type="ECO:0000256" key="6">
    <source>
        <dbReference type="ARBA" id="ARBA00023136"/>
    </source>
</evidence>
<dbReference type="AlphaFoldDB" id="A0A420XVU4"/>
<protein>
    <submittedName>
        <fullName evidence="9">Uncharacterized protein</fullName>
    </submittedName>
</protein>
<proteinExistence type="inferred from homology"/>
<dbReference type="PANTHER" id="PTHR33365">
    <property type="entry name" value="YALI0B05434P"/>
    <property type="match status" value="1"/>
</dbReference>
<evidence type="ECO:0000256" key="5">
    <source>
        <dbReference type="ARBA" id="ARBA00023026"/>
    </source>
</evidence>
<comment type="caution">
    <text evidence="9">The sequence shown here is derived from an EMBL/GenBank/DDBJ whole genome shotgun (WGS) entry which is preliminary data.</text>
</comment>
<keyword evidence="5" id="KW-0843">Virulence</keyword>
<dbReference type="Pfam" id="PF11807">
    <property type="entry name" value="UstYa"/>
    <property type="match status" value="1"/>
</dbReference>
<dbReference type="OrthoDB" id="3687641at2759"/>
<evidence type="ECO:0000313" key="10">
    <source>
        <dbReference type="Proteomes" id="UP000275385"/>
    </source>
</evidence>
<evidence type="ECO:0000256" key="3">
    <source>
        <dbReference type="ARBA" id="ARBA00022692"/>
    </source>
</evidence>
<evidence type="ECO:0000313" key="9">
    <source>
        <dbReference type="EMBL" id="RKU39716.1"/>
    </source>
</evidence>
<evidence type="ECO:0000256" key="4">
    <source>
        <dbReference type="ARBA" id="ARBA00022989"/>
    </source>
</evidence>
<organism evidence="9 10">
    <name type="scientific">Coniochaeta pulveracea</name>
    <dbReference type="NCBI Taxonomy" id="177199"/>
    <lineage>
        <taxon>Eukaryota</taxon>
        <taxon>Fungi</taxon>
        <taxon>Dikarya</taxon>
        <taxon>Ascomycota</taxon>
        <taxon>Pezizomycotina</taxon>
        <taxon>Sordariomycetes</taxon>
        <taxon>Sordariomycetidae</taxon>
        <taxon>Coniochaetales</taxon>
        <taxon>Coniochaetaceae</taxon>
        <taxon>Coniochaeta</taxon>
    </lineage>
</organism>
<reference evidence="9 10" key="1">
    <citation type="submission" date="2018-08" db="EMBL/GenBank/DDBJ databases">
        <title>Draft genome of the lignicolous fungus Coniochaeta pulveracea.</title>
        <authorList>
            <person name="Borstlap C.J."/>
            <person name="De Witt R.N."/>
            <person name="Botha A."/>
            <person name="Volschenk H."/>
        </authorList>
    </citation>
    <scope>NUCLEOTIDE SEQUENCE [LARGE SCALE GENOMIC DNA]</scope>
    <source>
        <strain evidence="9 10">CAB683</strain>
    </source>
</reference>
<dbReference type="Proteomes" id="UP000275385">
    <property type="component" value="Unassembled WGS sequence"/>
</dbReference>
<keyword evidence="3" id="KW-0812">Transmembrane</keyword>
<dbReference type="GO" id="GO:0043386">
    <property type="term" value="P:mycotoxin biosynthetic process"/>
    <property type="evidence" value="ECO:0007669"/>
    <property type="project" value="InterPro"/>
</dbReference>